<accession>A0A3M9MJT9</accession>
<dbReference type="CDD" id="cd05635">
    <property type="entry name" value="LbH_unknown"/>
    <property type="match status" value="1"/>
</dbReference>
<dbReference type="PANTHER" id="PTHR43584:SF9">
    <property type="entry name" value="TRANSFERASE HEXAPEPTIDE REPEAT CONTAINING PROTEIN"/>
    <property type="match status" value="1"/>
</dbReference>
<gene>
    <name evidence="3" type="ORF">EFB08_13380</name>
</gene>
<keyword evidence="1 3" id="KW-0808">Transferase</keyword>
<dbReference type="InterPro" id="IPR011004">
    <property type="entry name" value="Trimer_LpxA-like_sf"/>
</dbReference>
<dbReference type="AlphaFoldDB" id="A0A3M9MJT9"/>
<evidence type="ECO:0000313" key="4">
    <source>
        <dbReference type="Proteomes" id="UP000272117"/>
    </source>
</evidence>
<dbReference type="SUPFAM" id="SSF51161">
    <property type="entry name" value="Trimeric LpxA-like enzymes"/>
    <property type="match status" value="1"/>
</dbReference>
<evidence type="ECO:0000256" key="1">
    <source>
        <dbReference type="ARBA" id="ARBA00022679"/>
    </source>
</evidence>
<dbReference type="GO" id="GO:0016746">
    <property type="term" value="F:acyltransferase activity"/>
    <property type="evidence" value="ECO:0007669"/>
    <property type="project" value="UniProtKB-KW"/>
</dbReference>
<keyword evidence="2" id="KW-0012">Acyltransferase</keyword>
<dbReference type="GO" id="GO:0016779">
    <property type="term" value="F:nucleotidyltransferase activity"/>
    <property type="evidence" value="ECO:0007669"/>
    <property type="project" value="UniProtKB-ARBA"/>
</dbReference>
<keyword evidence="4" id="KW-1185">Reference proteome</keyword>
<dbReference type="OrthoDB" id="9784832at2"/>
<organism evidence="3 4">
    <name type="scientific">Rufibacter latericius</name>
    <dbReference type="NCBI Taxonomy" id="2487040"/>
    <lineage>
        <taxon>Bacteria</taxon>
        <taxon>Pseudomonadati</taxon>
        <taxon>Bacteroidota</taxon>
        <taxon>Cytophagia</taxon>
        <taxon>Cytophagales</taxon>
        <taxon>Hymenobacteraceae</taxon>
        <taxon>Rufibacter</taxon>
    </lineage>
</organism>
<comment type="caution">
    <text evidence="3">The sequence shown here is derived from an EMBL/GenBank/DDBJ whole genome shotgun (WGS) entry which is preliminary data.</text>
</comment>
<evidence type="ECO:0000256" key="2">
    <source>
        <dbReference type="ARBA" id="ARBA00023315"/>
    </source>
</evidence>
<name>A0A3M9MJT9_9BACT</name>
<dbReference type="InterPro" id="IPR050065">
    <property type="entry name" value="GlmU-like"/>
</dbReference>
<dbReference type="PANTHER" id="PTHR43584">
    <property type="entry name" value="NUCLEOTIDYL TRANSFERASE"/>
    <property type="match status" value="1"/>
</dbReference>
<dbReference type="EMBL" id="RJJD01000008">
    <property type="protein sequence ID" value="RNI25832.1"/>
    <property type="molecule type" value="Genomic_DNA"/>
</dbReference>
<dbReference type="RefSeq" id="WP_123127457.1">
    <property type="nucleotide sequence ID" value="NZ_RJJD01000008.1"/>
</dbReference>
<evidence type="ECO:0000313" key="3">
    <source>
        <dbReference type="EMBL" id="RNI25832.1"/>
    </source>
</evidence>
<dbReference type="InterPro" id="IPR023917">
    <property type="entry name" value="Bifunctiontional_GlmU_bac-type"/>
</dbReference>
<dbReference type="Pfam" id="PF13562">
    <property type="entry name" value="NTP_transf_4"/>
    <property type="match status" value="1"/>
</dbReference>
<dbReference type="Gene3D" id="2.160.10.10">
    <property type="entry name" value="Hexapeptide repeat proteins"/>
    <property type="match status" value="1"/>
</dbReference>
<proteinExistence type="predicted"/>
<sequence length="409" mass="45289">MNIILFDDPVLRANLLPLTFTRPVAQIRIGIMTIAEKWQTISRELVSHLTQGYLQGKFPQHLDGGDNLYVNGAICPTPELLDQIRHLPVGGTLFHDEILVALNADHLELRSVDEVYQHNTSKRIQVELPAHTVVRHLWDIFKFNGPQIREDFKLVTQGRESQKISDPHTVAYKSEDIFIEEGVIFKAAILNAEAGPIYIGKNVQVQEGTVIRGPFAICEDSVINMGGKMRGDVTVGPGCKVGGEISNCVFFGYSNKGHDGFLGNSVVGEWCNFGADTNTSNLKNNYSNVRLYSHAEEKMEDTGLQFCGTIMADHAKCGINTMFNTGTVVGVGANVFGAGYPPNFVPSFTWGGSEEAQTFKLNKFYEVAEAVMSRRGLAVSEEDRKIFDHVFEETKASRTWEREPVGTTA</sequence>
<dbReference type="NCBIfam" id="TIGR03991">
    <property type="entry name" value="alt_bact_glmU"/>
    <property type="match status" value="1"/>
</dbReference>
<reference evidence="3 4" key="1">
    <citation type="submission" date="2018-11" db="EMBL/GenBank/DDBJ databases">
        <title>Rufibacter latericius sp. nov., isolated from water in Baiyang Lake.</title>
        <authorList>
            <person name="Yang Y."/>
        </authorList>
    </citation>
    <scope>NUCLEOTIDE SEQUENCE [LARGE SCALE GENOMIC DNA]</scope>
    <source>
        <strain evidence="3 4">R-22-1c-1</strain>
    </source>
</reference>
<dbReference type="Proteomes" id="UP000272117">
    <property type="component" value="Unassembled WGS sequence"/>
</dbReference>
<protein>
    <submittedName>
        <fullName evidence="3">Glucose-1-phosphate thymidylyltransferase</fullName>
    </submittedName>
</protein>